<keyword evidence="8" id="KW-0175">Coiled coil</keyword>
<evidence type="ECO:0000313" key="11">
    <source>
        <dbReference type="EMBL" id="KAA8914500.1"/>
    </source>
</evidence>
<accession>A0A5J5FA61</accession>
<comment type="function">
    <text evidence="1">Component of the biogenesis of lysosome-related organelles complex-1 (BLOC-1) involved in endosomal cargo sorting.</text>
</comment>
<evidence type="ECO:0000256" key="7">
    <source>
        <dbReference type="ARBA" id="ARBA00029808"/>
    </source>
</evidence>
<dbReference type="AlphaFoldDB" id="A0A5J5FA61"/>
<dbReference type="InterPro" id="IPR051390">
    <property type="entry name" value="BLOC-1_subunit_KXD1"/>
</dbReference>
<feature type="compositionally biased region" description="Low complexity" evidence="9">
    <location>
        <begin position="71"/>
        <end position="81"/>
    </location>
</feature>
<gene>
    <name evidence="11" type="ORF">FN846DRAFT_561596</name>
</gene>
<feature type="region of interest" description="Disordered" evidence="9">
    <location>
        <begin position="1"/>
        <end position="93"/>
    </location>
</feature>
<sequence length="204" mass="22746">MSSHHHSPYDQHRQSPRPRAPSYTGLPVQHDRAVYKPHPQHRAPLTSDSPGDYSTLPYVTSPSASYGRPPSISTSSISSSSYAGSAEDESLGSREVDMVEMMTQRLAGAFDPLQLDRSLAVQAQTSGMLNSKTRELAALQEEAQARVAETRRAFLEGMKIAKEVKADLDFVHRKVRALKQKTERKYPVEYNMARDRIPPPSERA</sequence>
<reference evidence="11 12" key="1">
    <citation type="submission" date="2019-09" db="EMBL/GenBank/DDBJ databases">
        <title>Draft genome of the ectomycorrhizal ascomycete Sphaerosporella brunnea.</title>
        <authorList>
            <consortium name="DOE Joint Genome Institute"/>
            <person name="Benucci G.M."/>
            <person name="Marozzi G."/>
            <person name="Antonielli L."/>
            <person name="Sanchez S."/>
            <person name="Marco P."/>
            <person name="Wang X."/>
            <person name="Falini L.B."/>
            <person name="Barry K."/>
            <person name="Haridas S."/>
            <person name="Lipzen A."/>
            <person name="Labutti K."/>
            <person name="Grigoriev I.V."/>
            <person name="Murat C."/>
            <person name="Martin F."/>
            <person name="Albertini E."/>
            <person name="Donnini D."/>
            <person name="Bonito G."/>
        </authorList>
    </citation>
    <scope>NUCLEOTIDE SEQUENCE [LARGE SCALE GENOMIC DNA]</scope>
    <source>
        <strain evidence="11 12">Sb_GMNB300</strain>
    </source>
</reference>
<dbReference type="GO" id="GO:0005768">
    <property type="term" value="C:endosome"/>
    <property type="evidence" value="ECO:0007669"/>
    <property type="project" value="UniProtKB-SubCell"/>
</dbReference>
<proteinExistence type="inferred from homology"/>
<organism evidence="11 12">
    <name type="scientific">Sphaerosporella brunnea</name>
    <dbReference type="NCBI Taxonomy" id="1250544"/>
    <lineage>
        <taxon>Eukaryota</taxon>
        <taxon>Fungi</taxon>
        <taxon>Dikarya</taxon>
        <taxon>Ascomycota</taxon>
        <taxon>Pezizomycotina</taxon>
        <taxon>Pezizomycetes</taxon>
        <taxon>Pezizales</taxon>
        <taxon>Pyronemataceae</taxon>
        <taxon>Sphaerosporella</taxon>
    </lineage>
</organism>
<dbReference type="GO" id="GO:0007032">
    <property type="term" value="P:endosome organization"/>
    <property type="evidence" value="ECO:0007669"/>
    <property type="project" value="TreeGrafter"/>
</dbReference>
<dbReference type="GO" id="GO:0031083">
    <property type="term" value="C:BLOC-1 complex"/>
    <property type="evidence" value="ECO:0007669"/>
    <property type="project" value="TreeGrafter"/>
</dbReference>
<evidence type="ECO:0000256" key="1">
    <source>
        <dbReference type="ARBA" id="ARBA00002069"/>
    </source>
</evidence>
<dbReference type="Pfam" id="PF10241">
    <property type="entry name" value="KxDL"/>
    <property type="match status" value="1"/>
</dbReference>
<dbReference type="InParanoid" id="A0A5J5FA61"/>
<comment type="similarity">
    <text evidence="3">Belongs to the KXD1 family.</text>
</comment>
<name>A0A5J5FA61_9PEZI</name>
<dbReference type="Proteomes" id="UP000326924">
    <property type="component" value="Unassembled WGS sequence"/>
</dbReference>
<dbReference type="GO" id="GO:0032880">
    <property type="term" value="P:regulation of protein localization"/>
    <property type="evidence" value="ECO:0007669"/>
    <property type="project" value="TreeGrafter"/>
</dbReference>
<evidence type="ECO:0000256" key="5">
    <source>
        <dbReference type="ARBA" id="ARBA00022448"/>
    </source>
</evidence>
<comment type="subcellular location">
    <subcellularLocation>
        <location evidence="2">Endosome</location>
    </subcellularLocation>
</comment>
<dbReference type="OrthoDB" id="4089816at2759"/>
<dbReference type="PANTHER" id="PTHR37787">
    <property type="entry name" value="BIOGENESIS OF LYSOSOME-RELATED ORGANELLES COMPLEX 1 SUBUNIT KXD1"/>
    <property type="match status" value="1"/>
</dbReference>
<keyword evidence="12" id="KW-1185">Reference proteome</keyword>
<keyword evidence="6" id="KW-0967">Endosome</keyword>
<evidence type="ECO:0000256" key="4">
    <source>
        <dbReference type="ARBA" id="ARBA00016207"/>
    </source>
</evidence>
<evidence type="ECO:0000259" key="10">
    <source>
        <dbReference type="Pfam" id="PF10241"/>
    </source>
</evidence>
<comment type="caution">
    <text evidence="11">The sequence shown here is derived from an EMBL/GenBank/DDBJ whole genome shotgun (WGS) entry which is preliminary data.</text>
</comment>
<dbReference type="EMBL" id="VXIS01000005">
    <property type="protein sequence ID" value="KAA8914500.1"/>
    <property type="molecule type" value="Genomic_DNA"/>
</dbReference>
<feature type="coiled-coil region" evidence="8">
    <location>
        <begin position="129"/>
        <end position="181"/>
    </location>
</feature>
<evidence type="ECO:0000256" key="2">
    <source>
        <dbReference type="ARBA" id="ARBA00004177"/>
    </source>
</evidence>
<keyword evidence="5" id="KW-0813">Transport</keyword>
<evidence type="ECO:0000256" key="8">
    <source>
        <dbReference type="SAM" id="Coils"/>
    </source>
</evidence>
<feature type="domain" description="KxDL" evidence="10">
    <location>
        <begin position="105"/>
        <end position="190"/>
    </location>
</feature>
<protein>
    <recommendedName>
        <fullName evidence="4">Biogenesis of lysosome-related organelles complex 1 subunit KXD1</fullName>
    </recommendedName>
    <alternativeName>
        <fullName evidence="7">KxDL homolog</fullName>
    </alternativeName>
</protein>
<evidence type="ECO:0000256" key="9">
    <source>
        <dbReference type="SAM" id="MobiDB-lite"/>
    </source>
</evidence>
<evidence type="ECO:0000313" key="12">
    <source>
        <dbReference type="Proteomes" id="UP000326924"/>
    </source>
</evidence>
<evidence type="ECO:0000256" key="6">
    <source>
        <dbReference type="ARBA" id="ARBA00022753"/>
    </source>
</evidence>
<dbReference type="PANTHER" id="PTHR37787:SF1">
    <property type="entry name" value="BIOGENESIS OF LYSOSOME-RELATED ORGANELLES COMPLEX 1 SUBUNIT KXD1"/>
    <property type="match status" value="1"/>
</dbReference>
<evidence type="ECO:0000256" key="3">
    <source>
        <dbReference type="ARBA" id="ARBA00005913"/>
    </source>
</evidence>
<dbReference type="InterPro" id="IPR019371">
    <property type="entry name" value="KxDL_dom"/>
</dbReference>